<feature type="non-terminal residue" evidence="1">
    <location>
        <position position="119"/>
    </location>
</feature>
<dbReference type="Proteomes" id="UP001299409">
    <property type="component" value="Unassembled WGS sequence"/>
</dbReference>
<keyword evidence="2" id="KW-1185">Reference proteome</keyword>
<evidence type="ECO:0000313" key="1">
    <source>
        <dbReference type="EMBL" id="MCB5447449.1"/>
    </source>
</evidence>
<evidence type="ECO:0000313" key="2">
    <source>
        <dbReference type="Proteomes" id="UP001299409"/>
    </source>
</evidence>
<comment type="caution">
    <text evidence="1">The sequence shown here is derived from an EMBL/GenBank/DDBJ whole genome shotgun (WGS) entry which is preliminary data.</text>
</comment>
<reference evidence="1 2" key="1">
    <citation type="submission" date="2021-10" db="EMBL/GenBank/DDBJ databases">
        <title>Collection of gut derived symbiotic bacterial strains cultured from healthy donors.</title>
        <authorList>
            <person name="Lin H."/>
            <person name="Littmann E."/>
            <person name="Claire K."/>
            <person name="Pamer E."/>
        </authorList>
    </citation>
    <scope>NUCLEOTIDE SEQUENCE [LARGE SCALE GENOMIC DNA]</scope>
    <source>
        <strain evidence="1 2">MSK.17.68</strain>
    </source>
</reference>
<dbReference type="RefSeq" id="WP_226915464.1">
    <property type="nucleotide sequence ID" value="NZ_JAJBMB010000039.1"/>
</dbReference>
<organism evidence="1 2">
    <name type="scientific">Intestinibacter bartlettii</name>
    <dbReference type="NCBI Taxonomy" id="261299"/>
    <lineage>
        <taxon>Bacteria</taxon>
        <taxon>Bacillati</taxon>
        <taxon>Bacillota</taxon>
        <taxon>Clostridia</taxon>
        <taxon>Peptostreptococcales</taxon>
        <taxon>Peptostreptococcaceae</taxon>
        <taxon>Intestinibacter</taxon>
    </lineage>
</organism>
<accession>A0ABS8D170</accession>
<name>A0ABS8D170_9FIRM</name>
<gene>
    <name evidence="1" type="ORF">LIP50_14755</name>
</gene>
<sequence>MNVKNIRWISKDASEAIVTVVDNKNFSLNCFSQPCEYYINDKIDCLYTFNVDNIKKSNIKQFVIEKNNDDLGYYLVGKIMNLKQKIIKVNDFKLELDNEIPSDIKEKEFIEFTCSRIDL</sequence>
<proteinExistence type="predicted"/>
<protein>
    <submittedName>
        <fullName evidence="1">Uncharacterized protein</fullName>
    </submittedName>
</protein>
<dbReference type="EMBL" id="JAJBMB010000039">
    <property type="protein sequence ID" value="MCB5447449.1"/>
    <property type="molecule type" value="Genomic_DNA"/>
</dbReference>